<evidence type="ECO:0000313" key="1">
    <source>
        <dbReference type="EMBL" id="QOR59163.1"/>
    </source>
</evidence>
<dbReference type="InterPro" id="IPR027417">
    <property type="entry name" value="P-loop_NTPase"/>
</dbReference>
<dbReference type="GO" id="GO:0016301">
    <property type="term" value="F:kinase activity"/>
    <property type="evidence" value="ECO:0007669"/>
    <property type="project" value="UniProtKB-KW"/>
</dbReference>
<dbReference type="RefSeq" id="YP_010111321.1">
    <property type="nucleotide sequence ID" value="NC_055880.1"/>
</dbReference>
<organism evidence="1 2">
    <name type="scientific">uncultured phage cr111_1</name>
    <dbReference type="NCBI Taxonomy" id="2772071"/>
    <lineage>
        <taxon>Viruses</taxon>
        <taxon>Duplodnaviria</taxon>
        <taxon>Heunggongvirae</taxon>
        <taxon>Uroviricota</taxon>
        <taxon>Caudoviricetes</taxon>
        <taxon>Crassvirales</taxon>
        <taxon>Steigviridae</taxon>
        <taxon>Asinivirinae</taxon>
        <taxon>Lahndsivirus</taxon>
        <taxon>Lahndsivirus rarus</taxon>
    </lineage>
</organism>
<keyword evidence="2" id="KW-1185">Reference proteome</keyword>
<sequence>MIIGISGHKQSGKNTVALIWQLLIFEASPRYKEIVGTKYVNDIDYVLACIEGREEWKPYSHYFTWKQRSFAHKLKQVVCTLTGCTMEQLENEGFKNSDVPYTWTKSALEISTYRELMQKLGTEVFRKNIHEGIWVDLLMNKYDKAVMDGKPEDWLVTDVRFKDEADSVNSRSGTLIRIHKNEINREVHQSERDLDDYPWFQYEIDNNGSLEDLIVQVRDVMRKEGVL</sequence>
<name>A0A7M1RXI0_9CAUD</name>
<accession>A0A7M1RXI0</accession>
<dbReference type="Proteomes" id="UP000594132">
    <property type="component" value="Segment"/>
</dbReference>
<proteinExistence type="predicted"/>
<keyword evidence="1" id="KW-0418">Kinase</keyword>
<dbReference type="KEGG" id="vg:65129684"/>
<keyword evidence="1" id="KW-0808">Transferase</keyword>
<reference evidence="1 2" key="1">
    <citation type="submission" date="2020-07" db="EMBL/GenBank/DDBJ databases">
        <title>Taxonomic proposal: Crassvirales, a new order of highly abundant and diverse bacterial viruses.</title>
        <authorList>
            <person name="Shkoporov A.N."/>
            <person name="Stockdale S.R."/>
            <person name="Guerin E."/>
            <person name="Ross R.P."/>
            <person name="Hill C."/>
        </authorList>
    </citation>
    <scope>NUCLEOTIDE SEQUENCE [LARGE SCALE GENOMIC DNA]</scope>
</reference>
<dbReference type="Pfam" id="PF21448">
    <property type="entry name" value="DNMK"/>
    <property type="match status" value="1"/>
</dbReference>
<protein>
    <submittedName>
        <fullName evidence="1">Deoxynucleoside monophosphate kinase</fullName>
    </submittedName>
</protein>
<dbReference type="GeneID" id="65129684"/>
<evidence type="ECO:0000313" key="2">
    <source>
        <dbReference type="Proteomes" id="UP000594132"/>
    </source>
</evidence>
<dbReference type="Gene3D" id="3.40.50.300">
    <property type="entry name" value="P-loop containing nucleotide triphosphate hydrolases"/>
    <property type="match status" value="1"/>
</dbReference>
<dbReference type="InterPro" id="IPR048444">
    <property type="entry name" value="DNMK"/>
</dbReference>
<dbReference type="EMBL" id="MT774387">
    <property type="protein sequence ID" value="QOR59163.1"/>
    <property type="molecule type" value="Genomic_DNA"/>
</dbReference>